<dbReference type="InterPro" id="IPR036390">
    <property type="entry name" value="WH_DNA-bd_sf"/>
</dbReference>
<evidence type="ECO:0000259" key="4">
    <source>
        <dbReference type="PROSITE" id="PS50987"/>
    </source>
</evidence>
<sequence>MSFFTGEEGKEILKEESELLKALAHPVRLIIVKGLMVEEGCNVTEMQKCLNIPQSTLSQHLSRLRKADILNSERNGLERNYYVINKKAMDIIKVLVNFEVNK</sequence>
<dbReference type="Proteomes" id="UP000294697">
    <property type="component" value="Unassembled WGS sequence"/>
</dbReference>
<organism evidence="5 6">
    <name type="scientific">Halanaerobium saccharolyticum</name>
    <dbReference type="NCBI Taxonomy" id="43595"/>
    <lineage>
        <taxon>Bacteria</taxon>
        <taxon>Bacillati</taxon>
        <taxon>Bacillota</taxon>
        <taxon>Clostridia</taxon>
        <taxon>Halanaerobiales</taxon>
        <taxon>Halanaerobiaceae</taxon>
        <taxon>Halanaerobium</taxon>
    </lineage>
</organism>
<feature type="domain" description="HTH arsR-type" evidence="4">
    <location>
        <begin position="8"/>
        <end position="102"/>
    </location>
</feature>
<keyword evidence="1" id="KW-0805">Transcription regulation</keyword>
<proteinExistence type="predicted"/>
<dbReference type="Gene3D" id="1.10.10.10">
    <property type="entry name" value="Winged helix-like DNA-binding domain superfamily/Winged helix DNA-binding domain"/>
    <property type="match status" value="1"/>
</dbReference>
<dbReference type="SMART" id="SM00418">
    <property type="entry name" value="HTH_ARSR"/>
    <property type="match status" value="1"/>
</dbReference>
<dbReference type="InterPro" id="IPR051011">
    <property type="entry name" value="Metal_resp_trans_reg"/>
</dbReference>
<dbReference type="NCBIfam" id="NF033788">
    <property type="entry name" value="HTH_metalloreg"/>
    <property type="match status" value="1"/>
</dbReference>
<dbReference type="InterPro" id="IPR036388">
    <property type="entry name" value="WH-like_DNA-bd_sf"/>
</dbReference>
<evidence type="ECO:0000313" key="5">
    <source>
        <dbReference type="EMBL" id="TDW00932.1"/>
    </source>
</evidence>
<evidence type="ECO:0000313" key="6">
    <source>
        <dbReference type="Proteomes" id="UP000294697"/>
    </source>
</evidence>
<dbReference type="CDD" id="cd00090">
    <property type="entry name" value="HTH_ARSR"/>
    <property type="match status" value="1"/>
</dbReference>
<dbReference type="PANTHER" id="PTHR43132:SF2">
    <property type="entry name" value="ARSENICAL RESISTANCE OPERON REPRESSOR ARSR-RELATED"/>
    <property type="match status" value="1"/>
</dbReference>
<keyword evidence="3" id="KW-0804">Transcription</keyword>
<dbReference type="PROSITE" id="PS50987">
    <property type="entry name" value="HTH_ARSR_2"/>
    <property type="match status" value="1"/>
</dbReference>
<dbReference type="PRINTS" id="PR00778">
    <property type="entry name" value="HTHARSR"/>
</dbReference>
<name>A0A4R7YVD6_9FIRM</name>
<evidence type="ECO:0000256" key="1">
    <source>
        <dbReference type="ARBA" id="ARBA00023015"/>
    </source>
</evidence>
<dbReference type="RefSeq" id="WP_133960321.1">
    <property type="nucleotide sequence ID" value="NZ_SODA01000024.1"/>
</dbReference>
<accession>A0A4R7YVD6</accession>
<comment type="caution">
    <text evidence="5">The sequence shown here is derived from an EMBL/GenBank/DDBJ whole genome shotgun (WGS) entry which is preliminary data.</text>
</comment>
<reference evidence="5 6" key="1">
    <citation type="submission" date="2019-03" db="EMBL/GenBank/DDBJ databases">
        <title>Subsurface microbial communities from deep shales in Ohio and West Virginia, USA.</title>
        <authorList>
            <person name="Wrighton K."/>
        </authorList>
    </citation>
    <scope>NUCLEOTIDE SEQUENCE [LARGE SCALE GENOMIC DNA]</scope>
    <source>
        <strain evidence="5 6">MSL9.2</strain>
    </source>
</reference>
<dbReference type="EMBL" id="SODA01000024">
    <property type="protein sequence ID" value="TDW00932.1"/>
    <property type="molecule type" value="Genomic_DNA"/>
</dbReference>
<dbReference type="InterPro" id="IPR001845">
    <property type="entry name" value="HTH_ArsR_DNA-bd_dom"/>
</dbReference>
<evidence type="ECO:0000256" key="3">
    <source>
        <dbReference type="ARBA" id="ARBA00023163"/>
    </source>
</evidence>
<keyword evidence="2" id="KW-0238">DNA-binding</keyword>
<evidence type="ECO:0000256" key="2">
    <source>
        <dbReference type="ARBA" id="ARBA00023125"/>
    </source>
</evidence>
<dbReference type="InterPro" id="IPR011991">
    <property type="entry name" value="ArsR-like_HTH"/>
</dbReference>
<dbReference type="GO" id="GO:0003677">
    <property type="term" value="F:DNA binding"/>
    <property type="evidence" value="ECO:0007669"/>
    <property type="project" value="UniProtKB-KW"/>
</dbReference>
<dbReference type="PANTHER" id="PTHR43132">
    <property type="entry name" value="ARSENICAL RESISTANCE OPERON REPRESSOR ARSR-RELATED"/>
    <property type="match status" value="1"/>
</dbReference>
<gene>
    <name evidence="5" type="ORF">C8C77_12447</name>
</gene>
<dbReference type="OrthoDB" id="9802016at2"/>
<dbReference type="GO" id="GO:0003700">
    <property type="term" value="F:DNA-binding transcription factor activity"/>
    <property type="evidence" value="ECO:0007669"/>
    <property type="project" value="InterPro"/>
</dbReference>
<dbReference type="AlphaFoldDB" id="A0A4R7YVD6"/>
<protein>
    <submittedName>
        <fullName evidence="5">ArsR family transcriptional regulator</fullName>
    </submittedName>
</protein>
<dbReference type="SUPFAM" id="SSF46785">
    <property type="entry name" value="Winged helix' DNA-binding domain"/>
    <property type="match status" value="1"/>
</dbReference>
<dbReference type="Pfam" id="PF12840">
    <property type="entry name" value="HTH_20"/>
    <property type="match status" value="1"/>
</dbReference>